<reference evidence="2" key="1">
    <citation type="journal article" date="2023" name="Mol. Phylogenet. Evol.">
        <title>Genome-scale phylogeny and comparative genomics of the fungal order Sordariales.</title>
        <authorList>
            <person name="Hensen N."/>
            <person name="Bonometti L."/>
            <person name="Westerberg I."/>
            <person name="Brannstrom I.O."/>
            <person name="Guillou S."/>
            <person name="Cros-Aarteil S."/>
            <person name="Calhoun S."/>
            <person name="Haridas S."/>
            <person name="Kuo A."/>
            <person name="Mondo S."/>
            <person name="Pangilinan J."/>
            <person name="Riley R."/>
            <person name="LaButti K."/>
            <person name="Andreopoulos B."/>
            <person name="Lipzen A."/>
            <person name="Chen C."/>
            <person name="Yan M."/>
            <person name="Daum C."/>
            <person name="Ng V."/>
            <person name="Clum A."/>
            <person name="Steindorff A."/>
            <person name="Ohm R.A."/>
            <person name="Martin F."/>
            <person name="Silar P."/>
            <person name="Natvig D.O."/>
            <person name="Lalanne C."/>
            <person name="Gautier V."/>
            <person name="Ament-Velasquez S.L."/>
            <person name="Kruys A."/>
            <person name="Hutchinson M.I."/>
            <person name="Powell A.J."/>
            <person name="Barry K."/>
            <person name="Miller A.N."/>
            <person name="Grigoriev I.V."/>
            <person name="Debuchy R."/>
            <person name="Gladieux P."/>
            <person name="Hiltunen Thoren M."/>
            <person name="Johannesson H."/>
        </authorList>
    </citation>
    <scope>NUCLEOTIDE SEQUENCE</scope>
    <source>
        <strain evidence="2">CBS 103.79</strain>
    </source>
</reference>
<keyword evidence="1" id="KW-0732">Signal</keyword>
<evidence type="ECO:0000256" key="1">
    <source>
        <dbReference type="SAM" id="SignalP"/>
    </source>
</evidence>
<feature type="signal peptide" evidence="1">
    <location>
        <begin position="1"/>
        <end position="16"/>
    </location>
</feature>
<sequence length="355" mass="38095">MHLLAVGLALLSGVSATRLLQLARGTQPVNVVLQMNKATSEVAIDVWNDDKTELLAHSCSRSLASGSFEEAQLVFAVDEHGAGTLQVGPQTYTVHDNPKVSGGIVCGRVSGPSETLVSCDVPIPASLPLKSLSKRELEDCFPRGLEVMNLFGVVRGLEGATTNDTAWSNNTAPFHTAQEGAPAQTTADAVVSKRQGPCAIWTATTIRVGDGNPHQNPLHIQVSEPMECGYLGCSIEHTAIRSFTIGWSADLSPVQWISGGFAVQETIETGNAYGCPGGPYDFFAVWRKVGQTAYTIQNALFNACTGTRPDGRSFVIWSPNESNRGGNFYCVYSRQYVRAMGDRYIDKSPEWPGGP</sequence>
<dbReference type="AlphaFoldDB" id="A0AAN6M8K2"/>
<gene>
    <name evidence="2" type="ORF">C8A05DRAFT_39730</name>
</gene>
<reference evidence="2" key="2">
    <citation type="submission" date="2023-05" db="EMBL/GenBank/DDBJ databases">
        <authorList>
            <consortium name="Lawrence Berkeley National Laboratory"/>
            <person name="Steindorff A."/>
            <person name="Hensen N."/>
            <person name="Bonometti L."/>
            <person name="Westerberg I."/>
            <person name="Brannstrom I.O."/>
            <person name="Guillou S."/>
            <person name="Cros-Aarteil S."/>
            <person name="Calhoun S."/>
            <person name="Haridas S."/>
            <person name="Kuo A."/>
            <person name="Mondo S."/>
            <person name="Pangilinan J."/>
            <person name="Riley R."/>
            <person name="Labutti K."/>
            <person name="Andreopoulos B."/>
            <person name="Lipzen A."/>
            <person name="Chen C."/>
            <person name="Yanf M."/>
            <person name="Daum C."/>
            <person name="Ng V."/>
            <person name="Clum A."/>
            <person name="Ohm R."/>
            <person name="Martin F."/>
            <person name="Silar P."/>
            <person name="Natvig D."/>
            <person name="Lalanne C."/>
            <person name="Gautier V."/>
            <person name="Ament-Velasquez S.L."/>
            <person name="Kruys A."/>
            <person name="Hutchinson M.I."/>
            <person name="Powell A.J."/>
            <person name="Barry K."/>
            <person name="Miller A.N."/>
            <person name="Grigoriev I.V."/>
            <person name="Debuchy R."/>
            <person name="Gladieux P."/>
            <person name="Thoren M.H."/>
            <person name="Johannesson H."/>
        </authorList>
    </citation>
    <scope>NUCLEOTIDE SEQUENCE</scope>
    <source>
        <strain evidence="2">CBS 103.79</strain>
    </source>
</reference>
<keyword evidence="3" id="KW-1185">Reference proteome</keyword>
<name>A0AAN6M8K2_9PEZI</name>
<evidence type="ECO:0000313" key="3">
    <source>
        <dbReference type="Proteomes" id="UP001303889"/>
    </source>
</evidence>
<dbReference type="EMBL" id="MU856431">
    <property type="protein sequence ID" value="KAK3896722.1"/>
    <property type="molecule type" value="Genomic_DNA"/>
</dbReference>
<dbReference type="Proteomes" id="UP001303889">
    <property type="component" value="Unassembled WGS sequence"/>
</dbReference>
<evidence type="ECO:0000313" key="2">
    <source>
        <dbReference type="EMBL" id="KAK3896722.1"/>
    </source>
</evidence>
<accession>A0AAN6M8K2</accession>
<feature type="chain" id="PRO_5043016283" evidence="1">
    <location>
        <begin position="17"/>
        <end position="355"/>
    </location>
</feature>
<protein>
    <submittedName>
        <fullName evidence="2">Uncharacterized protein</fullName>
    </submittedName>
</protein>
<comment type="caution">
    <text evidence="2">The sequence shown here is derived from an EMBL/GenBank/DDBJ whole genome shotgun (WGS) entry which is preliminary data.</text>
</comment>
<proteinExistence type="predicted"/>
<organism evidence="2 3">
    <name type="scientific">Staphylotrichum tortipilum</name>
    <dbReference type="NCBI Taxonomy" id="2831512"/>
    <lineage>
        <taxon>Eukaryota</taxon>
        <taxon>Fungi</taxon>
        <taxon>Dikarya</taxon>
        <taxon>Ascomycota</taxon>
        <taxon>Pezizomycotina</taxon>
        <taxon>Sordariomycetes</taxon>
        <taxon>Sordariomycetidae</taxon>
        <taxon>Sordariales</taxon>
        <taxon>Chaetomiaceae</taxon>
        <taxon>Staphylotrichum</taxon>
    </lineage>
</organism>